<evidence type="ECO:0000256" key="1">
    <source>
        <dbReference type="ARBA" id="ARBA00009199"/>
    </source>
</evidence>
<feature type="domain" description="Amidase" evidence="2">
    <location>
        <begin position="36"/>
        <end position="459"/>
    </location>
</feature>
<dbReference type="PANTHER" id="PTHR11895">
    <property type="entry name" value="TRANSAMIDASE"/>
    <property type="match status" value="1"/>
</dbReference>
<evidence type="ECO:0000259" key="2">
    <source>
        <dbReference type="Pfam" id="PF01425"/>
    </source>
</evidence>
<name>A0A3M8CY08_9BACL</name>
<dbReference type="PROSITE" id="PS00571">
    <property type="entry name" value="AMIDASES"/>
    <property type="match status" value="1"/>
</dbReference>
<dbReference type="EMBL" id="RHHQ01000025">
    <property type="protein sequence ID" value="RNB80127.1"/>
    <property type="molecule type" value="Genomic_DNA"/>
</dbReference>
<dbReference type="InterPro" id="IPR020556">
    <property type="entry name" value="Amidase_CS"/>
</dbReference>
<keyword evidence="4" id="KW-1185">Reference proteome</keyword>
<proteinExistence type="inferred from homology"/>
<organism evidence="3 4">
    <name type="scientific">Brevibacillus fluminis</name>
    <dbReference type="NCBI Taxonomy" id="511487"/>
    <lineage>
        <taxon>Bacteria</taxon>
        <taxon>Bacillati</taxon>
        <taxon>Bacillota</taxon>
        <taxon>Bacilli</taxon>
        <taxon>Bacillales</taxon>
        <taxon>Paenibacillaceae</taxon>
        <taxon>Brevibacillus</taxon>
    </lineage>
</organism>
<evidence type="ECO:0000313" key="4">
    <source>
        <dbReference type="Proteomes" id="UP000271031"/>
    </source>
</evidence>
<dbReference type="SUPFAM" id="SSF75304">
    <property type="entry name" value="Amidase signature (AS) enzymes"/>
    <property type="match status" value="1"/>
</dbReference>
<dbReference type="GO" id="GO:0003824">
    <property type="term" value="F:catalytic activity"/>
    <property type="evidence" value="ECO:0007669"/>
    <property type="project" value="InterPro"/>
</dbReference>
<comment type="caution">
    <text evidence="3">The sequence shown here is derived from an EMBL/GenBank/DDBJ whole genome shotgun (WGS) entry which is preliminary data.</text>
</comment>
<accession>A0A3M8CY08</accession>
<dbReference type="InterPro" id="IPR000120">
    <property type="entry name" value="Amidase"/>
</dbReference>
<dbReference type="AlphaFoldDB" id="A0A3M8CY08"/>
<sequence>MMTMGGNYLMKTEEIWKWTAGELAQAIRTKKVSSREAVESCLQRIEAVNPKVNAIVEVSRDEAIASAEAADRALKSGEPLGPLHGVPVSIKVNTDQAGLATTEGAPAFRDNISANDSPQVANLRKAGAVLVGRSNTPAFSFRWFTNNQLHGKTLNPWDGSRTPGGSSGGAAVAVATGMVPIAHGNDLAGSIRYPAYACGVAGLRPTVGRIPSWSKMGYSLSIQTMGVQGPLARTVGDLRLALASMSQFSPDDPTFVPVPLIGEPLKRPIRVGLVKDVGIAPPSTAVNQTLDEAAARLTAAGYMVEEVEMPQFAEAYKLWHLLCMEDFRTAMPLVEQFGDEEIKQSAKNFFAIGEEWWGAAPQLSDVLRGYARRGALIVQLQQIMEDYPLLLLPSSAEQAFEQDADITSVENMRRVVAAQWSMMSVAVFGVPALSVPMSVVGGLPVGVQIIGRKFREDTVFDAAEIIEAHATIRTPIDPR</sequence>
<evidence type="ECO:0000313" key="3">
    <source>
        <dbReference type="EMBL" id="RNB80127.1"/>
    </source>
</evidence>
<dbReference type="NCBIfam" id="NF005687">
    <property type="entry name" value="PRK07487.1"/>
    <property type="match status" value="1"/>
</dbReference>
<reference evidence="3 4" key="1">
    <citation type="submission" date="2018-10" db="EMBL/GenBank/DDBJ databases">
        <title>Phylogenomics of Brevibacillus.</title>
        <authorList>
            <person name="Dunlap C."/>
        </authorList>
    </citation>
    <scope>NUCLEOTIDE SEQUENCE [LARGE SCALE GENOMIC DNA]</scope>
    <source>
        <strain evidence="3 4">JCM 15716</strain>
    </source>
</reference>
<dbReference type="PANTHER" id="PTHR11895:SF7">
    <property type="entry name" value="GLUTAMYL-TRNA(GLN) AMIDOTRANSFERASE SUBUNIT A, MITOCHONDRIAL"/>
    <property type="match status" value="1"/>
</dbReference>
<dbReference type="Pfam" id="PF01425">
    <property type="entry name" value="Amidase"/>
    <property type="match status" value="1"/>
</dbReference>
<comment type="similarity">
    <text evidence="1">Belongs to the amidase family.</text>
</comment>
<dbReference type="OrthoDB" id="9811471at2"/>
<dbReference type="Gene3D" id="3.90.1300.10">
    <property type="entry name" value="Amidase signature (AS) domain"/>
    <property type="match status" value="1"/>
</dbReference>
<dbReference type="InterPro" id="IPR036928">
    <property type="entry name" value="AS_sf"/>
</dbReference>
<dbReference type="Proteomes" id="UP000271031">
    <property type="component" value="Unassembled WGS sequence"/>
</dbReference>
<protein>
    <submittedName>
        <fullName evidence="3">Amidase</fullName>
    </submittedName>
</protein>
<gene>
    <name evidence="3" type="ORF">EDM56_27330</name>
</gene>
<dbReference type="InterPro" id="IPR023631">
    <property type="entry name" value="Amidase_dom"/>
</dbReference>